<organism evidence="3 4">
    <name type="scientific">Flexivirga caeni</name>
    <dbReference type="NCBI Taxonomy" id="2294115"/>
    <lineage>
        <taxon>Bacteria</taxon>
        <taxon>Bacillati</taxon>
        <taxon>Actinomycetota</taxon>
        <taxon>Actinomycetes</taxon>
        <taxon>Micrococcales</taxon>
        <taxon>Dermacoccaceae</taxon>
        <taxon>Flexivirga</taxon>
    </lineage>
</organism>
<dbReference type="Gene3D" id="3.40.50.620">
    <property type="entry name" value="HUPs"/>
    <property type="match status" value="2"/>
</dbReference>
<reference evidence="3 4" key="1">
    <citation type="submission" date="2018-11" db="EMBL/GenBank/DDBJ databases">
        <title>Draft genome of Simplicispira Flexivirga sp. BO-16.</title>
        <authorList>
            <person name="Im W.T."/>
        </authorList>
    </citation>
    <scope>NUCLEOTIDE SEQUENCE [LARGE SCALE GENOMIC DNA]</scope>
    <source>
        <strain evidence="3 4">BO-16</strain>
    </source>
</reference>
<gene>
    <name evidence="3" type="ORF">EFY87_04425</name>
</gene>
<evidence type="ECO:0000313" key="3">
    <source>
        <dbReference type="EMBL" id="RNI24225.1"/>
    </source>
</evidence>
<dbReference type="CDD" id="cd00293">
    <property type="entry name" value="USP-like"/>
    <property type="match status" value="1"/>
</dbReference>
<proteinExistence type="inferred from homology"/>
<protein>
    <submittedName>
        <fullName evidence="3">Universal stress protein</fullName>
    </submittedName>
</protein>
<keyword evidence="4" id="KW-1185">Reference proteome</keyword>
<sequence>MLSLKTRGQPATSGRTQRPIAQVHMEVTMEGSVQPESVVVGVDTSTSSLTALDWAIAFAHETQSAIHLVHAFSHDHPDLAFNMGTGAEDLRAVGDEVIEHAIDRIRLQDNDIHITIARSGGYPAAALVRASRNARIVVVGALGDSLSRLSPLGETAHQVAAHSQCPVAVIRPSSGSDYGRITVGVDRSDGSHKALDWAFTRAEQTGRELLVLHAWQPRDAEDPALGVASWEEYTTQCRSDIGASVADQQSRHPSVKVLTEIADGKPVRRLIELAHSSDLVVVGARGHGGFESLALGRVAGEVLGHAPSSVVAVH</sequence>
<dbReference type="InterPro" id="IPR006015">
    <property type="entry name" value="Universal_stress_UspA"/>
</dbReference>
<evidence type="ECO:0000256" key="1">
    <source>
        <dbReference type="ARBA" id="ARBA00008791"/>
    </source>
</evidence>
<feature type="domain" description="UspA" evidence="2">
    <location>
        <begin position="178"/>
        <end position="314"/>
    </location>
</feature>
<dbReference type="PANTHER" id="PTHR46268:SF6">
    <property type="entry name" value="UNIVERSAL STRESS PROTEIN UP12"/>
    <property type="match status" value="1"/>
</dbReference>
<dbReference type="PRINTS" id="PR01438">
    <property type="entry name" value="UNVRSLSTRESS"/>
</dbReference>
<dbReference type="Pfam" id="PF00582">
    <property type="entry name" value="Usp"/>
    <property type="match status" value="2"/>
</dbReference>
<comment type="similarity">
    <text evidence="1">Belongs to the universal stress protein A family.</text>
</comment>
<evidence type="ECO:0000313" key="4">
    <source>
        <dbReference type="Proteomes" id="UP000271678"/>
    </source>
</evidence>
<dbReference type="EMBL" id="RJJQ01000003">
    <property type="protein sequence ID" value="RNI24225.1"/>
    <property type="molecule type" value="Genomic_DNA"/>
</dbReference>
<dbReference type="InterPro" id="IPR006016">
    <property type="entry name" value="UspA"/>
</dbReference>
<dbReference type="PANTHER" id="PTHR46268">
    <property type="entry name" value="STRESS RESPONSE PROTEIN NHAX"/>
    <property type="match status" value="1"/>
</dbReference>
<evidence type="ECO:0000259" key="2">
    <source>
        <dbReference type="Pfam" id="PF00582"/>
    </source>
</evidence>
<dbReference type="SUPFAM" id="SSF52402">
    <property type="entry name" value="Adenine nucleotide alpha hydrolases-like"/>
    <property type="match status" value="2"/>
</dbReference>
<dbReference type="InterPro" id="IPR014729">
    <property type="entry name" value="Rossmann-like_a/b/a_fold"/>
</dbReference>
<name>A0A3M9MGA4_9MICO</name>
<comment type="caution">
    <text evidence="3">The sequence shown here is derived from an EMBL/GenBank/DDBJ whole genome shotgun (WGS) entry which is preliminary data.</text>
</comment>
<dbReference type="Proteomes" id="UP000271678">
    <property type="component" value="Unassembled WGS sequence"/>
</dbReference>
<dbReference type="AlphaFoldDB" id="A0A3M9MGA4"/>
<accession>A0A3M9MGA4</accession>
<feature type="domain" description="UspA" evidence="2">
    <location>
        <begin position="37"/>
        <end position="171"/>
    </location>
</feature>